<sequence length="128" mass="13043">MKTRLPAILALAGVLGCGPALAQDQDVDPPATTAPQDAHAGHPGQADALPGTDVDGDGRLSLAEFTAGSQRTAEDFAAQDADGDGYVTAQELQAARHQHLTPGSAHEHDGKPRPAAEPQPDAAASPRK</sequence>
<dbReference type="PROSITE" id="PS50222">
    <property type="entry name" value="EF_HAND_2"/>
    <property type="match status" value="1"/>
</dbReference>
<keyword evidence="5" id="KW-1185">Reference proteome</keyword>
<dbReference type="RefSeq" id="WP_037035047.1">
    <property type="nucleotide sequence ID" value="NZ_VLJS01000067.1"/>
</dbReference>
<feature type="chain" id="PRO_5021910579" evidence="2">
    <location>
        <begin position="23"/>
        <end position="128"/>
    </location>
</feature>
<dbReference type="SUPFAM" id="SSF47473">
    <property type="entry name" value="EF-hand"/>
    <property type="match status" value="1"/>
</dbReference>
<evidence type="ECO:0000313" key="5">
    <source>
        <dbReference type="Proteomes" id="UP000321583"/>
    </source>
</evidence>
<name>A0A562DIJ5_9GAMM</name>
<proteinExistence type="predicted"/>
<dbReference type="Pfam" id="PF13202">
    <property type="entry name" value="EF-hand_5"/>
    <property type="match status" value="2"/>
</dbReference>
<evidence type="ECO:0000256" key="1">
    <source>
        <dbReference type="SAM" id="MobiDB-lite"/>
    </source>
</evidence>
<dbReference type="PROSITE" id="PS00018">
    <property type="entry name" value="EF_HAND_1"/>
    <property type="match status" value="1"/>
</dbReference>
<feature type="signal peptide" evidence="2">
    <location>
        <begin position="1"/>
        <end position="22"/>
    </location>
</feature>
<organism evidence="4 5">
    <name type="scientific">Pseudoxanthomonas taiwanensis J19</name>
    <dbReference type="NCBI Taxonomy" id="935569"/>
    <lineage>
        <taxon>Bacteria</taxon>
        <taxon>Pseudomonadati</taxon>
        <taxon>Pseudomonadota</taxon>
        <taxon>Gammaproteobacteria</taxon>
        <taxon>Lysobacterales</taxon>
        <taxon>Lysobacteraceae</taxon>
        <taxon>Pseudoxanthomonas</taxon>
    </lineage>
</organism>
<dbReference type="InterPro" id="IPR002048">
    <property type="entry name" value="EF_hand_dom"/>
</dbReference>
<feature type="domain" description="EF-hand" evidence="3">
    <location>
        <begin position="67"/>
        <end position="102"/>
    </location>
</feature>
<evidence type="ECO:0000259" key="3">
    <source>
        <dbReference type="PROSITE" id="PS50222"/>
    </source>
</evidence>
<accession>A0A562DIJ5</accession>
<dbReference type="GO" id="GO:0005509">
    <property type="term" value="F:calcium ion binding"/>
    <property type="evidence" value="ECO:0007669"/>
    <property type="project" value="InterPro"/>
</dbReference>
<dbReference type="Gene3D" id="1.10.238.10">
    <property type="entry name" value="EF-hand"/>
    <property type="match status" value="1"/>
</dbReference>
<keyword evidence="2" id="KW-0732">Signal</keyword>
<feature type="compositionally biased region" description="Basic and acidic residues" evidence="1">
    <location>
        <begin position="105"/>
        <end position="114"/>
    </location>
</feature>
<gene>
    <name evidence="4" type="ORF">L613_003800000080</name>
</gene>
<feature type="region of interest" description="Disordered" evidence="1">
    <location>
        <begin position="20"/>
        <end position="128"/>
    </location>
</feature>
<dbReference type="Proteomes" id="UP000321583">
    <property type="component" value="Unassembled WGS sequence"/>
</dbReference>
<dbReference type="InterPro" id="IPR018247">
    <property type="entry name" value="EF_Hand_1_Ca_BS"/>
</dbReference>
<evidence type="ECO:0000313" key="4">
    <source>
        <dbReference type="EMBL" id="TWH09421.1"/>
    </source>
</evidence>
<comment type="caution">
    <text evidence="4">The sequence shown here is derived from an EMBL/GenBank/DDBJ whole genome shotgun (WGS) entry which is preliminary data.</text>
</comment>
<dbReference type="EMBL" id="VLJS01000067">
    <property type="protein sequence ID" value="TWH09421.1"/>
    <property type="molecule type" value="Genomic_DNA"/>
</dbReference>
<dbReference type="InterPro" id="IPR011992">
    <property type="entry name" value="EF-hand-dom_pair"/>
</dbReference>
<dbReference type="PROSITE" id="PS51257">
    <property type="entry name" value="PROKAR_LIPOPROTEIN"/>
    <property type="match status" value="1"/>
</dbReference>
<protein>
    <submittedName>
        <fullName evidence="4">EF hand domain-containing protein</fullName>
    </submittedName>
</protein>
<evidence type="ECO:0000256" key="2">
    <source>
        <dbReference type="SAM" id="SignalP"/>
    </source>
</evidence>
<dbReference type="AlphaFoldDB" id="A0A562DIJ5"/>
<reference evidence="4 5" key="1">
    <citation type="submission" date="2019-07" db="EMBL/GenBank/DDBJ databases">
        <title>Genome sequencing of lignin-degrading bacterial isolates.</title>
        <authorList>
            <person name="Gladden J."/>
        </authorList>
    </citation>
    <scope>NUCLEOTIDE SEQUENCE [LARGE SCALE GENOMIC DNA]</scope>
    <source>
        <strain evidence="4 5">J19</strain>
    </source>
</reference>